<protein>
    <recommendedName>
        <fullName evidence="3">DUF4393 domain-containing protein</fullName>
    </recommendedName>
</protein>
<organism evidence="1 2">
    <name type="scientific">Delftia tsuruhatensis</name>
    <dbReference type="NCBI Taxonomy" id="180282"/>
    <lineage>
        <taxon>Bacteria</taxon>
        <taxon>Pseudomonadati</taxon>
        <taxon>Pseudomonadota</taxon>
        <taxon>Betaproteobacteria</taxon>
        <taxon>Burkholderiales</taxon>
        <taxon>Comamonadaceae</taxon>
        <taxon>Delftia</taxon>
    </lineage>
</organism>
<proteinExistence type="predicted"/>
<gene>
    <name evidence="1" type="ORF">PYR84_20355</name>
</gene>
<reference evidence="1" key="1">
    <citation type="submission" date="2023-03" db="EMBL/GenBank/DDBJ databases">
        <title>Synergistic degradation of erythromycin by symbiotic bacteria Ery-6A and Ery-6B and application in simulated water remediation.</title>
        <authorList>
            <person name="Xu S."/>
        </authorList>
    </citation>
    <scope>NUCLEOTIDE SEQUENCE</scope>
    <source>
        <strain evidence="1">Ery-6A</strain>
    </source>
</reference>
<evidence type="ECO:0008006" key="3">
    <source>
        <dbReference type="Google" id="ProtNLM"/>
    </source>
</evidence>
<name>A0AAX3SGS2_9BURK</name>
<dbReference type="Proteomes" id="UP001219066">
    <property type="component" value="Chromosome"/>
</dbReference>
<accession>A0AAX3SGS2</accession>
<evidence type="ECO:0000313" key="1">
    <source>
        <dbReference type="EMBL" id="WFF79284.1"/>
    </source>
</evidence>
<evidence type="ECO:0000313" key="2">
    <source>
        <dbReference type="Proteomes" id="UP001219066"/>
    </source>
</evidence>
<sequence>MNSATRVKYIASHFSALPHDNPQIDGWKAFLNLPANTGADQVEESVIHALRALGTELRSIEAKARSVGVPDDCYKHILAGISKSLSTKFLHLPWKNSHGGVSPPEVRMCLSWLSWALSQFSEEAIDENELIDLLGVISEQEKLLSSTQMPSGLRELLEGQLVELRAAIAMYQINGSKPIVDAVNKQCGEMRNASPDLVQEVANGSEEAKTALAKGMELISKSAKIAESGSKIFKFGKDVYELGSAGWRMFGQNVLTSTGN</sequence>
<dbReference type="EMBL" id="CP120956">
    <property type="protein sequence ID" value="WFF79284.1"/>
    <property type="molecule type" value="Genomic_DNA"/>
</dbReference>
<dbReference type="AlphaFoldDB" id="A0AAX3SGS2"/>
<dbReference type="RefSeq" id="WP_277848699.1">
    <property type="nucleotide sequence ID" value="NZ_CP120956.1"/>
</dbReference>